<dbReference type="AlphaFoldDB" id="A0A9Q4AA91"/>
<reference evidence="1" key="1">
    <citation type="submission" date="2019-11" db="EMBL/GenBank/DDBJ databases">
        <title>Epiphytic Pseudomonas syringae from cherry orchards.</title>
        <authorList>
            <person name="Hulin M.T."/>
        </authorList>
    </citation>
    <scope>NUCLEOTIDE SEQUENCE</scope>
    <source>
        <strain evidence="1">PA-2-5E</strain>
    </source>
</reference>
<dbReference type="RefSeq" id="WP_236425032.1">
    <property type="nucleotide sequence ID" value="NZ_CAWQUS010000131.1"/>
</dbReference>
<proteinExistence type="predicted"/>
<name>A0A9Q4AA91_PSESX</name>
<evidence type="ECO:0008006" key="3">
    <source>
        <dbReference type="Google" id="ProtNLM"/>
    </source>
</evidence>
<organism evidence="1 2">
    <name type="scientific">Pseudomonas syringae</name>
    <dbReference type="NCBI Taxonomy" id="317"/>
    <lineage>
        <taxon>Bacteria</taxon>
        <taxon>Pseudomonadati</taxon>
        <taxon>Pseudomonadota</taxon>
        <taxon>Gammaproteobacteria</taxon>
        <taxon>Pseudomonadales</taxon>
        <taxon>Pseudomonadaceae</taxon>
        <taxon>Pseudomonas</taxon>
    </lineage>
</organism>
<dbReference type="Proteomes" id="UP000814010">
    <property type="component" value="Unassembled WGS sequence"/>
</dbReference>
<protein>
    <recommendedName>
        <fullName evidence="3">Permuted papain-like amidase YaeF/Yiix C92 family enzyme</fullName>
    </recommendedName>
</protein>
<accession>A0A9Q4AA91</accession>
<dbReference type="SUPFAM" id="SSF54001">
    <property type="entry name" value="Cysteine proteinases"/>
    <property type="match status" value="1"/>
</dbReference>
<dbReference type="Gene3D" id="3.90.1720.10">
    <property type="entry name" value="endopeptidase domain like (from Nostoc punctiforme)"/>
    <property type="match status" value="1"/>
</dbReference>
<dbReference type="EMBL" id="WKAE01000578">
    <property type="protein sequence ID" value="MCF5632777.1"/>
    <property type="molecule type" value="Genomic_DNA"/>
</dbReference>
<comment type="caution">
    <text evidence="1">The sequence shown here is derived from an EMBL/GenBank/DDBJ whole genome shotgun (WGS) entry which is preliminary data.</text>
</comment>
<evidence type="ECO:0000313" key="1">
    <source>
        <dbReference type="EMBL" id="MCF5632777.1"/>
    </source>
</evidence>
<dbReference type="InterPro" id="IPR038765">
    <property type="entry name" value="Papain-like_cys_pep_sf"/>
</dbReference>
<gene>
    <name evidence="1" type="ORF">GIV53_26605</name>
</gene>
<evidence type="ECO:0000313" key="2">
    <source>
        <dbReference type="Proteomes" id="UP000814010"/>
    </source>
</evidence>
<sequence length="255" mass="28342">MPLLPEYDPRTGKTVLVPGLKIGTYPGRLFQKDLLPGDVLVWFALDNGAKDDKIHAGIREATEGAYSHVGIYLGGGISIDAGPGGVSTTQLSSLLAGFESGDVLRYRKLGKRIKIVLAKARSFEGYAYAKSDAYRMPFRRAAYRAKQYRRTPSRIRELIGVYFLKERLKSGPPQNQVYCSQMVIEAYGAAGIYADDVVRSAAMSPNDLIENGEFEYMGFISNKPKPKRHLLDINADVARKASGTWKFDWRRLLGL</sequence>